<keyword evidence="2" id="KW-0812">Transmembrane</keyword>
<evidence type="ECO:0000313" key="3">
    <source>
        <dbReference type="EMBL" id="KAK1368556.1"/>
    </source>
</evidence>
<evidence type="ECO:0000256" key="2">
    <source>
        <dbReference type="SAM" id="Phobius"/>
    </source>
</evidence>
<dbReference type="Proteomes" id="UP001237642">
    <property type="component" value="Unassembled WGS sequence"/>
</dbReference>
<evidence type="ECO:0000313" key="4">
    <source>
        <dbReference type="EMBL" id="KAK1368561.1"/>
    </source>
</evidence>
<proteinExistence type="predicted"/>
<feature type="transmembrane region" description="Helical" evidence="2">
    <location>
        <begin position="231"/>
        <end position="254"/>
    </location>
</feature>
<gene>
    <name evidence="3" type="ORF">POM88_034648</name>
    <name evidence="4" type="ORF">POM88_034653</name>
</gene>
<protein>
    <submittedName>
        <fullName evidence="4">Uncharacterized protein</fullName>
    </submittedName>
</protein>
<dbReference type="EMBL" id="JAUIZM010000008">
    <property type="protein sequence ID" value="KAK1368556.1"/>
    <property type="molecule type" value="Genomic_DNA"/>
</dbReference>
<feature type="region of interest" description="Disordered" evidence="1">
    <location>
        <begin position="123"/>
        <end position="143"/>
    </location>
</feature>
<evidence type="ECO:0000256" key="1">
    <source>
        <dbReference type="SAM" id="MobiDB-lite"/>
    </source>
</evidence>
<comment type="caution">
    <text evidence="4">The sequence shown here is derived from an EMBL/GenBank/DDBJ whole genome shotgun (WGS) entry which is preliminary data.</text>
</comment>
<evidence type="ECO:0000313" key="5">
    <source>
        <dbReference type="Proteomes" id="UP001237642"/>
    </source>
</evidence>
<name>A0AAD8HKZ6_9APIA</name>
<keyword evidence="2" id="KW-0472">Membrane</keyword>
<keyword evidence="5" id="KW-1185">Reference proteome</keyword>
<sequence length="257" mass="27627">MSVAFIINPASTISRLKYSYPRNRVLSENLGFLNNKDSVKPPDLKIHVSPKPRFFKSLHRACQNCFGFSSLGAKSCAASFPCFSFDIKNTGEYENKAGLEQNEALNIGGSDIGFGSGLGSGGDQGNGGGRRTGTNDGSGGVGGSADWEKVKGCCWCLLDTWKYHYQLAHPSSSSALLFSRFVMPIVEEIVGNGAQDLEGLLMRLLMAICYPMFVAIPLALSGIGAAVEQMLLLFAAGVLGFVLVALFLFAKFYLHML</sequence>
<reference evidence="4" key="2">
    <citation type="submission" date="2023-05" db="EMBL/GenBank/DDBJ databases">
        <authorList>
            <person name="Schelkunov M.I."/>
        </authorList>
    </citation>
    <scope>NUCLEOTIDE SEQUENCE</scope>
    <source>
        <strain evidence="4">Hsosn_3</strain>
        <tissue evidence="4">Leaf</tissue>
    </source>
</reference>
<dbReference type="AlphaFoldDB" id="A0AAD8HKZ6"/>
<reference evidence="4" key="1">
    <citation type="submission" date="2023-02" db="EMBL/GenBank/DDBJ databases">
        <title>Genome of toxic invasive species Heracleum sosnowskyi carries increased number of genes despite the absence of recent whole-genome duplications.</title>
        <authorList>
            <person name="Schelkunov M."/>
            <person name="Shtratnikova V."/>
            <person name="Makarenko M."/>
            <person name="Klepikova A."/>
            <person name="Omelchenko D."/>
            <person name="Novikova G."/>
            <person name="Obukhova E."/>
            <person name="Bogdanov V."/>
            <person name="Penin A."/>
            <person name="Logacheva M."/>
        </authorList>
    </citation>
    <scope>NUCLEOTIDE SEQUENCE</scope>
    <source>
        <strain evidence="4">Hsosn_3</strain>
        <tissue evidence="4">Leaf</tissue>
    </source>
</reference>
<organism evidence="4 5">
    <name type="scientific">Heracleum sosnowskyi</name>
    <dbReference type="NCBI Taxonomy" id="360622"/>
    <lineage>
        <taxon>Eukaryota</taxon>
        <taxon>Viridiplantae</taxon>
        <taxon>Streptophyta</taxon>
        <taxon>Embryophyta</taxon>
        <taxon>Tracheophyta</taxon>
        <taxon>Spermatophyta</taxon>
        <taxon>Magnoliopsida</taxon>
        <taxon>eudicotyledons</taxon>
        <taxon>Gunneridae</taxon>
        <taxon>Pentapetalae</taxon>
        <taxon>asterids</taxon>
        <taxon>campanulids</taxon>
        <taxon>Apiales</taxon>
        <taxon>Apiaceae</taxon>
        <taxon>Apioideae</taxon>
        <taxon>apioid superclade</taxon>
        <taxon>Tordylieae</taxon>
        <taxon>Tordyliinae</taxon>
        <taxon>Heracleum</taxon>
    </lineage>
</organism>
<feature type="transmembrane region" description="Helical" evidence="2">
    <location>
        <begin position="204"/>
        <end position="225"/>
    </location>
</feature>
<keyword evidence="2" id="KW-1133">Transmembrane helix</keyword>
<dbReference type="EMBL" id="JAUIZM010000008">
    <property type="protein sequence ID" value="KAK1368561.1"/>
    <property type="molecule type" value="Genomic_DNA"/>
</dbReference>
<accession>A0AAD8HKZ6</accession>